<evidence type="ECO:0000256" key="2">
    <source>
        <dbReference type="ARBA" id="ARBA00022691"/>
    </source>
</evidence>
<comment type="caution">
    <text evidence="10">The sequence shown here is derived from an EMBL/GenBank/DDBJ whole genome shotgun (WGS) entry which is preliminary data.</text>
</comment>
<dbReference type="RefSeq" id="WP_005026460.1">
    <property type="nucleotide sequence ID" value="NZ_KE150238.1"/>
</dbReference>
<gene>
    <name evidence="10" type="ORF">HMPREF0179_01353</name>
</gene>
<dbReference type="OrthoDB" id="9765084at2"/>
<dbReference type="GO" id="GO:0003700">
    <property type="term" value="F:DNA-binding transcription factor activity"/>
    <property type="evidence" value="ECO:0007669"/>
    <property type="project" value="InterPro"/>
</dbReference>
<dbReference type="PROSITE" id="PS50987">
    <property type="entry name" value="HTH_ARSR_2"/>
    <property type="match status" value="1"/>
</dbReference>
<comment type="catalytic activity">
    <reaction evidence="8">
        <text>arsenic triglutathione + 3 [thioredoxin]-dithiol + 3 S-adenosyl-L-methionine = trimethylarsine + 3 [thioredoxin]-disulfide + 3 glutathione + 3 S-adenosyl-L-homocysteine + 3 H(+)</text>
        <dbReference type="Rhea" id="RHEA:69432"/>
        <dbReference type="Rhea" id="RHEA-COMP:10698"/>
        <dbReference type="Rhea" id="RHEA-COMP:10700"/>
        <dbReference type="ChEBI" id="CHEBI:15378"/>
        <dbReference type="ChEBI" id="CHEBI:27130"/>
        <dbReference type="ChEBI" id="CHEBI:29950"/>
        <dbReference type="ChEBI" id="CHEBI:50058"/>
        <dbReference type="ChEBI" id="CHEBI:57856"/>
        <dbReference type="ChEBI" id="CHEBI:57925"/>
        <dbReference type="ChEBI" id="CHEBI:59789"/>
        <dbReference type="ChEBI" id="CHEBI:183640"/>
        <dbReference type="EC" id="2.1.1.137"/>
    </reaction>
</comment>
<dbReference type="SUPFAM" id="SSF53335">
    <property type="entry name" value="S-adenosyl-L-methionine-dependent methyltransferases"/>
    <property type="match status" value="1"/>
</dbReference>
<evidence type="ECO:0000259" key="9">
    <source>
        <dbReference type="PROSITE" id="PS50987"/>
    </source>
</evidence>
<evidence type="ECO:0000256" key="4">
    <source>
        <dbReference type="ARBA" id="ARBA00034521"/>
    </source>
</evidence>
<dbReference type="NCBIfam" id="NF008823">
    <property type="entry name" value="PRK11873.1"/>
    <property type="match status" value="1"/>
</dbReference>
<dbReference type="PANTHER" id="PTHR43675:SF8">
    <property type="entry name" value="ARSENITE METHYLTRANSFERASE"/>
    <property type="match status" value="1"/>
</dbReference>
<dbReference type="Pfam" id="PF13847">
    <property type="entry name" value="Methyltransf_31"/>
    <property type="match status" value="1"/>
</dbReference>
<evidence type="ECO:0000256" key="7">
    <source>
        <dbReference type="ARBA" id="ARBA00047943"/>
    </source>
</evidence>
<dbReference type="SMART" id="SM00418">
    <property type="entry name" value="HTH_ARSR"/>
    <property type="match status" value="1"/>
</dbReference>
<dbReference type="eggNOG" id="COG0640">
    <property type="taxonomic scope" value="Bacteria"/>
</dbReference>
<reference evidence="10 11" key="2">
    <citation type="submission" date="2013-04" db="EMBL/GenBank/DDBJ databases">
        <title>The Genome Sequence of Bilophila wadsworthia 3_1_6.</title>
        <authorList>
            <consortium name="The Broad Institute Genomics Platform"/>
            <person name="Earl A."/>
            <person name="Ward D."/>
            <person name="Feldgarden M."/>
            <person name="Gevers D."/>
            <person name="Sibley C."/>
            <person name="Strauss J."/>
            <person name="Allen-Vercoe E."/>
            <person name="Walker B."/>
            <person name="Young S."/>
            <person name="Zeng Q."/>
            <person name="Gargeya S."/>
            <person name="Fitzgerald M."/>
            <person name="Haas B."/>
            <person name="Abouelleil A."/>
            <person name="Allen A.W."/>
            <person name="Alvarado L."/>
            <person name="Arachchi H.M."/>
            <person name="Berlin A.M."/>
            <person name="Chapman S.B."/>
            <person name="Gainer-Dewar J."/>
            <person name="Goldberg J."/>
            <person name="Griggs A."/>
            <person name="Gujja S."/>
            <person name="Hansen M."/>
            <person name="Howarth C."/>
            <person name="Imamovic A."/>
            <person name="Ireland A."/>
            <person name="Larimer J."/>
            <person name="McCowan C."/>
            <person name="Murphy C."/>
            <person name="Pearson M."/>
            <person name="Poon T.W."/>
            <person name="Priest M."/>
            <person name="Roberts A."/>
            <person name="Saif S."/>
            <person name="Shea T."/>
            <person name="Sisk P."/>
            <person name="Sykes S."/>
            <person name="Wortman J."/>
            <person name="Nusbaum C."/>
            <person name="Birren B."/>
        </authorList>
    </citation>
    <scope>NUCLEOTIDE SEQUENCE [LARGE SCALE GENOMIC DNA]</scope>
    <source>
        <strain evidence="10 11">3_1_6</strain>
    </source>
</reference>
<organism evidence="10 11">
    <name type="scientific">Bilophila wadsworthia (strain 3_1_6)</name>
    <dbReference type="NCBI Taxonomy" id="563192"/>
    <lineage>
        <taxon>Bacteria</taxon>
        <taxon>Pseudomonadati</taxon>
        <taxon>Thermodesulfobacteriota</taxon>
        <taxon>Desulfovibrionia</taxon>
        <taxon>Desulfovibrionales</taxon>
        <taxon>Desulfovibrionaceae</taxon>
        <taxon>Bilophila</taxon>
    </lineage>
</organism>
<dbReference type="InterPro" id="IPR026669">
    <property type="entry name" value="Arsenite_MeTrfase-like"/>
</dbReference>
<evidence type="ECO:0000256" key="1">
    <source>
        <dbReference type="ARBA" id="ARBA00022679"/>
    </source>
</evidence>
<dbReference type="Pfam" id="PF12840">
    <property type="entry name" value="HTH_20"/>
    <property type="match status" value="1"/>
</dbReference>
<dbReference type="PRINTS" id="PR00778">
    <property type="entry name" value="HTHARSR"/>
</dbReference>
<keyword evidence="11" id="KW-1185">Reference proteome</keyword>
<dbReference type="InterPro" id="IPR011991">
    <property type="entry name" value="ArsR-like_HTH"/>
</dbReference>
<evidence type="ECO:0000256" key="3">
    <source>
        <dbReference type="ARBA" id="ARBA00034487"/>
    </source>
</evidence>
<protein>
    <recommendedName>
        <fullName evidence="5">Arsenite methyltransferase</fullName>
        <ecNumber evidence="4">2.1.1.137</ecNumber>
    </recommendedName>
</protein>
<reference evidence="10 11" key="1">
    <citation type="submission" date="2010-10" db="EMBL/GenBank/DDBJ databases">
        <authorList>
            <consortium name="The Broad Institute Genome Sequencing Platform"/>
            <person name="Ward D."/>
            <person name="Earl A."/>
            <person name="Feldgarden M."/>
            <person name="Young S.K."/>
            <person name="Gargeya S."/>
            <person name="Zeng Q."/>
            <person name="Alvarado L."/>
            <person name="Berlin A."/>
            <person name="Bochicchio J."/>
            <person name="Chapman S.B."/>
            <person name="Chen Z."/>
            <person name="Freedman E."/>
            <person name="Gellesch M."/>
            <person name="Goldberg J."/>
            <person name="Griggs A."/>
            <person name="Gujja S."/>
            <person name="Heilman E."/>
            <person name="Heiman D."/>
            <person name="Howarth C."/>
            <person name="Mehta T."/>
            <person name="Neiman D."/>
            <person name="Pearson M."/>
            <person name="Roberts A."/>
            <person name="Saif S."/>
            <person name="Shea T."/>
            <person name="Shenoy N."/>
            <person name="Sisk P."/>
            <person name="Stolte C."/>
            <person name="Sykes S."/>
            <person name="White J."/>
            <person name="Yandava C."/>
            <person name="Allen-Vercoe E."/>
            <person name="Sibley C."/>
            <person name="Ambrose C.E."/>
            <person name="Strauss J."/>
            <person name="Daigneault M."/>
            <person name="Haas B."/>
            <person name="Nusbaum C."/>
            <person name="Birren B."/>
        </authorList>
    </citation>
    <scope>NUCLEOTIDE SEQUENCE [LARGE SCALE GENOMIC DNA]</scope>
    <source>
        <strain evidence="10 11">3_1_6</strain>
    </source>
</reference>
<keyword evidence="1" id="KW-0808">Transferase</keyword>
<dbReference type="EMBL" id="ADCP02000001">
    <property type="protein sequence ID" value="EFV44857.1"/>
    <property type="molecule type" value="Genomic_DNA"/>
</dbReference>
<evidence type="ECO:0000256" key="5">
    <source>
        <dbReference type="ARBA" id="ARBA00034545"/>
    </source>
</evidence>
<dbReference type="PANTHER" id="PTHR43675">
    <property type="entry name" value="ARSENITE METHYLTRANSFERASE"/>
    <property type="match status" value="1"/>
</dbReference>
<dbReference type="EC" id="2.1.1.137" evidence="4"/>
<dbReference type="HOGENOM" id="CLU_052868_1_1_7"/>
<dbReference type="Gene3D" id="1.10.10.10">
    <property type="entry name" value="Winged helix-like DNA-binding domain superfamily/Winged helix DNA-binding domain"/>
    <property type="match status" value="1"/>
</dbReference>
<evidence type="ECO:0000256" key="8">
    <source>
        <dbReference type="ARBA" id="ARBA00048428"/>
    </source>
</evidence>
<dbReference type="GeneID" id="78086481"/>
<comment type="catalytic activity">
    <reaction evidence="7">
        <text>arsenic triglutathione + 2 [thioredoxin]-dithiol + 2 S-adenosyl-L-methionine + H2O = dimethylarsinous acid + 2 [thioredoxin]-disulfide + 3 glutathione + 2 S-adenosyl-L-homocysteine + 2 H(+)</text>
        <dbReference type="Rhea" id="RHEA:69464"/>
        <dbReference type="Rhea" id="RHEA-COMP:10698"/>
        <dbReference type="Rhea" id="RHEA-COMP:10700"/>
        <dbReference type="ChEBI" id="CHEBI:15377"/>
        <dbReference type="ChEBI" id="CHEBI:15378"/>
        <dbReference type="ChEBI" id="CHEBI:23808"/>
        <dbReference type="ChEBI" id="CHEBI:29950"/>
        <dbReference type="ChEBI" id="CHEBI:50058"/>
        <dbReference type="ChEBI" id="CHEBI:57856"/>
        <dbReference type="ChEBI" id="CHEBI:57925"/>
        <dbReference type="ChEBI" id="CHEBI:59789"/>
        <dbReference type="ChEBI" id="CHEBI:183640"/>
        <dbReference type="EC" id="2.1.1.137"/>
    </reaction>
</comment>
<evidence type="ECO:0000313" key="10">
    <source>
        <dbReference type="EMBL" id="EFV44857.1"/>
    </source>
</evidence>
<name>E5Y590_BILW3</name>
<dbReference type="SUPFAM" id="SSF46785">
    <property type="entry name" value="Winged helix' DNA-binding domain"/>
    <property type="match status" value="1"/>
</dbReference>
<dbReference type="InterPro" id="IPR036390">
    <property type="entry name" value="WH_DNA-bd_sf"/>
</dbReference>
<dbReference type="InterPro" id="IPR025714">
    <property type="entry name" value="Methyltranfer_dom"/>
</dbReference>
<dbReference type="Gene3D" id="3.40.50.150">
    <property type="entry name" value="Vaccinia Virus protein VP39"/>
    <property type="match status" value="1"/>
</dbReference>
<dbReference type="InterPro" id="IPR029063">
    <property type="entry name" value="SAM-dependent_MTases_sf"/>
</dbReference>
<proteinExistence type="inferred from homology"/>
<comment type="catalytic activity">
    <reaction evidence="6">
        <text>arsenic triglutathione + [thioredoxin]-dithiol + S-adenosyl-L-methionine + 2 H2O = methylarsonous acid + [thioredoxin]-disulfide + 3 glutathione + S-adenosyl-L-homocysteine + H(+)</text>
        <dbReference type="Rhea" id="RHEA:69460"/>
        <dbReference type="Rhea" id="RHEA-COMP:10698"/>
        <dbReference type="Rhea" id="RHEA-COMP:10700"/>
        <dbReference type="ChEBI" id="CHEBI:15377"/>
        <dbReference type="ChEBI" id="CHEBI:15378"/>
        <dbReference type="ChEBI" id="CHEBI:17826"/>
        <dbReference type="ChEBI" id="CHEBI:29950"/>
        <dbReference type="ChEBI" id="CHEBI:50058"/>
        <dbReference type="ChEBI" id="CHEBI:57856"/>
        <dbReference type="ChEBI" id="CHEBI:57925"/>
        <dbReference type="ChEBI" id="CHEBI:59789"/>
        <dbReference type="ChEBI" id="CHEBI:183640"/>
        <dbReference type="EC" id="2.1.1.137"/>
    </reaction>
</comment>
<keyword evidence="2" id="KW-0949">S-adenosyl-L-methionine</keyword>
<evidence type="ECO:0000256" key="6">
    <source>
        <dbReference type="ARBA" id="ARBA00047941"/>
    </source>
</evidence>
<dbReference type="GO" id="GO:0030791">
    <property type="term" value="F:arsenite methyltransferase activity"/>
    <property type="evidence" value="ECO:0007669"/>
    <property type="project" value="UniProtKB-EC"/>
</dbReference>
<sequence>MKIKTATTIFEVLASEVRLSIFRLLVKYAPEGLVAGEISQMLDIPKTNLSFHLKNIMYSGLVSMEREGRNTRYRANIPLMLETIAYLASECCSGNSAHCQPYLAEGGIEPEFLSVYCQKQTYDTEITTMDTADKTKSSEDVKETVRAGYAAIATGQRSCCCSSQRGSQADPARLAAAVGYDAESLAKLPDGANMGLSCGNPVAIAALREGQTVVDLGSGGGFDVFQAGEKVKASGRVIGVDMTPEMLAKARKNIGQYRQRTGLDNVEFRLGEIECLPVPDNSVDVVLSNCVINLSPDKPKVWREIYRVLKSGGKVSVSDLALLKPLPDTVRDMAAALVGCVAGAVLVEETKALLEKAGFTSIVLTPKPDYVRNMQDWNDPLYKQIAETLPQGEEMADYVVSLSIEARK</sequence>
<dbReference type="AlphaFoldDB" id="E5Y590"/>
<comment type="similarity">
    <text evidence="3">Belongs to the methyltransferase superfamily. Arsenite methyltransferase family.</text>
</comment>
<dbReference type="STRING" id="563192.HMPREF0179_01353"/>
<dbReference type="Proteomes" id="UP000006034">
    <property type="component" value="Unassembled WGS sequence"/>
</dbReference>
<dbReference type="InterPro" id="IPR036388">
    <property type="entry name" value="WH-like_DNA-bd_sf"/>
</dbReference>
<accession>E5Y590</accession>
<dbReference type="eggNOG" id="COG2226">
    <property type="taxonomic scope" value="Bacteria"/>
</dbReference>
<feature type="domain" description="HTH arsR-type" evidence="9">
    <location>
        <begin position="1"/>
        <end position="95"/>
    </location>
</feature>
<dbReference type="CDD" id="cd00090">
    <property type="entry name" value="HTH_ARSR"/>
    <property type="match status" value="1"/>
</dbReference>
<dbReference type="CDD" id="cd02440">
    <property type="entry name" value="AdoMet_MTases"/>
    <property type="match status" value="1"/>
</dbReference>
<evidence type="ECO:0000313" key="11">
    <source>
        <dbReference type="Proteomes" id="UP000006034"/>
    </source>
</evidence>
<dbReference type="InterPro" id="IPR001845">
    <property type="entry name" value="HTH_ArsR_DNA-bd_dom"/>
</dbReference>